<evidence type="ECO:0000313" key="3">
    <source>
        <dbReference type="EMBL" id="OLQ06119.1"/>
    </source>
</evidence>
<dbReference type="PANTHER" id="PTHR44167">
    <property type="entry name" value="OVARIAN-SPECIFIC SERINE/THREONINE-PROTEIN KINASE LOK-RELATED"/>
    <property type="match status" value="1"/>
</dbReference>
<dbReference type="OrthoDB" id="538979at2759"/>
<protein>
    <submittedName>
        <fullName evidence="3">Calcium/calmodulin-dependent protein kinase type II alpha chain</fullName>
    </submittedName>
</protein>
<keyword evidence="3" id="KW-0418">Kinase</keyword>
<keyword evidence="3" id="KW-0808">Transferase</keyword>
<dbReference type="Pfam" id="PF00069">
    <property type="entry name" value="Pkinase"/>
    <property type="match status" value="2"/>
</dbReference>
<feature type="domain" description="Protein kinase" evidence="2">
    <location>
        <begin position="22"/>
        <end position="278"/>
    </location>
</feature>
<keyword evidence="4" id="KW-1185">Reference proteome</keyword>
<evidence type="ECO:0000313" key="4">
    <source>
        <dbReference type="Proteomes" id="UP000186817"/>
    </source>
</evidence>
<dbReference type="GO" id="GO:0044773">
    <property type="term" value="P:mitotic DNA damage checkpoint signaling"/>
    <property type="evidence" value="ECO:0007669"/>
    <property type="project" value="TreeGrafter"/>
</dbReference>
<keyword evidence="1" id="KW-0547">Nucleotide-binding</keyword>
<reference evidence="3 4" key="1">
    <citation type="submission" date="2016-02" db="EMBL/GenBank/DDBJ databases">
        <title>Genome analysis of coral dinoflagellate symbionts highlights evolutionary adaptations to a symbiotic lifestyle.</title>
        <authorList>
            <person name="Aranda M."/>
            <person name="Li Y."/>
            <person name="Liew Y.J."/>
            <person name="Baumgarten S."/>
            <person name="Simakov O."/>
            <person name="Wilson M."/>
            <person name="Piel J."/>
            <person name="Ashoor H."/>
            <person name="Bougouffa S."/>
            <person name="Bajic V.B."/>
            <person name="Ryu T."/>
            <person name="Ravasi T."/>
            <person name="Bayer T."/>
            <person name="Micklem G."/>
            <person name="Kim H."/>
            <person name="Bhak J."/>
            <person name="Lajeunesse T.C."/>
            <person name="Voolstra C.R."/>
        </authorList>
    </citation>
    <scope>NUCLEOTIDE SEQUENCE [LARGE SCALE GENOMIC DNA]</scope>
    <source>
        <strain evidence="3 4">CCMP2467</strain>
    </source>
</reference>
<proteinExistence type="predicted"/>
<dbReference type="PROSITE" id="PS00107">
    <property type="entry name" value="PROTEIN_KINASE_ATP"/>
    <property type="match status" value="1"/>
</dbReference>
<name>A0A1Q9EFD7_SYMMI</name>
<accession>A0A1Q9EFD7</accession>
<dbReference type="InterPro" id="IPR017441">
    <property type="entry name" value="Protein_kinase_ATP_BS"/>
</dbReference>
<keyword evidence="1" id="KW-0067">ATP-binding</keyword>
<sequence length="334" mass="36871">MGCTSGIHLPVTTLKGQFEDIYEVGQTLGAGSFGCVFAVTRRDTGRKEQRAVKVMRLADNLGKVKEKCISDNLEQLKCETNIWHSASRHPGCVKLMEMFVGRKYIYAVMEKCGPSLMESVAELSAWSDAKLMKLVRGMLQFASSSNRDIVKLCDFGMAAYVPKDPGFLVGRYGTAPYMSPEMAKATAHSLSTDVWSLAATLYVILFGEFLYMPAEPHNPKAMRACIIHDYPRPKFQRRKDMVGEVVIREAATLTAKLLERCPRARCTATEALKMIPASSEVTGHRQGYEVKAGGTNGPYNSMQRDKSARTVQQVTPTVADVPFWAYSGELTGVA</sequence>
<dbReference type="GO" id="GO:0004674">
    <property type="term" value="F:protein serine/threonine kinase activity"/>
    <property type="evidence" value="ECO:0007669"/>
    <property type="project" value="TreeGrafter"/>
</dbReference>
<dbReference type="Gene3D" id="3.30.200.20">
    <property type="entry name" value="Phosphorylase Kinase, domain 1"/>
    <property type="match status" value="1"/>
</dbReference>
<dbReference type="PROSITE" id="PS50011">
    <property type="entry name" value="PROTEIN_KINASE_DOM"/>
    <property type="match status" value="1"/>
</dbReference>
<dbReference type="PANTHER" id="PTHR44167:SF18">
    <property type="entry name" value="PROTEIN KINASE DOMAIN-CONTAINING PROTEIN"/>
    <property type="match status" value="1"/>
</dbReference>
<dbReference type="OMA" id="CETNIWH"/>
<dbReference type="GO" id="GO:0005634">
    <property type="term" value="C:nucleus"/>
    <property type="evidence" value="ECO:0007669"/>
    <property type="project" value="TreeGrafter"/>
</dbReference>
<dbReference type="GO" id="GO:0005524">
    <property type="term" value="F:ATP binding"/>
    <property type="evidence" value="ECO:0007669"/>
    <property type="project" value="UniProtKB-UniRule"/>
</dbReference>
<organism evidence="3 4">
    <name type="scientific">Symbiodinium microadriaticum</name>
    <name type="common">Dinoflagellate</name>
    <name type="synonym">Zooxanthella microadriatica</name>
    <dbReference type="NCBI Taxonomy" id="2951"/>
    <lineage>
        <taxon>Eukaryota</taxon>
        <taxon>Sar</taxon>
        <taxon>Alveolata</taxon>
        <taxon>Dinophyceae</taxon>
        <taxon>Suessiales</taxon>
        <taxon>Symbiodiniaceae</taxon>
        <taxon>Symbiodinium</taxon>
    </lineage>
</organism>
<dbReference type="Proteomes" id="UP000186817">
    <property type="component" value="Unassembled WGS sequence"/>
</dbReference>
<feature type="binding site" evidence="1">
    <location>
        <position position="53"/>
    </location>
    <ligand>
        <name>ATP</name>
        <dbReference type="ChEBI" id="CHEBI:30616"/>
    </ligand>
</feature>
<dbReference type="InterPro" id="IPR000719">
    <property type="entry name" value="Prot_kinase_dom"/>
</dbReference>
<dbReference type="GO" id="GO:0005737">
    <property type="term" value="C:cytoplasm"/>
    <property type="evidence" value="ECO:0007669"/>
    <property type="project" value="TreeGrafter"/>
</dbReference>
<dbReference type="Gene3D" id="1.10.510.10">
    <property type="entry name" value="Transferase(Phosphotransferase) domain 1"/>
    <property type="match status" value="1"/>
</dbReference>
<dbReference type="SUPFAM" id="SSF56112">
    <property type="entry name" value="Protein kinase-like (PK-like)"/>
    <property type="match status" value="1"/>
</dbReference>
<evidence type="ECO:0000256" key="1">
    <source>
        <dbReference type="PROSITE-ProRule" id="PRU10141"/>
    </source>
</evidence>
<evidence type="ECO:0000259" key="2">
    <source>
        <dbReference type="PROSITE" id="PS50011"/>
    </source>
</evidence>
<comment type="caution">
    <text evidence="3">The sequence shown here is derived from an EMBL/GenBank/DDBJ whole genome shotgun (WGS) entry which is preliminary data.</text>
</comment>
<dbReference type="EMBL" id="LSRX01000167">
    <property type="protein sequence ID" value="OLQ06119.1"/>
    <property type="molecule type" value="Genomic_DNA"/>
</dbReference>
<dbReference type="InterPro" id="IPR011009">
    <property type="entry name" value="Kinase-like_dom_sf"/>
</dbReference>
<dbReference type="AlphaFoldDB" id="A0A1Q9EFD7"/>
<gene>
    <name evidence="3" type="primary">CaMKII</name>
    <name evidence="3" type="ORF">AK812_SmicGene10627</name>
</gene>